<keyword evidence="3" id="KW-1185">Reference proteome</keyword>
<evidence type="ECO:0000256" key="1">
    <source>
        <dbReference type="SAM" id="MobiDB-lite"/>
    </source>
</evidence>
<dbReference type="CDD" id="cd07012">
    <property type="entry name" value="PBP2_Bug_TTT"/>
    <property type="match status" value="1"/>
</dbReference>
<dbReference type="PROSITE" id="PS51318">
    <property type="entry name" value="TAT"/>
    <property type="match status" value="1"/>
</dbReference>
<evidence type="ECO:0000313" key="3">
    <source>
        <dbReference type="Proteomes" id="UP001203207"/>
    </source>
</evidence>
<feature type="compositionally biased region" description="Gly residues" evidence="1">
    <location>
        <begin position="35"/>
        <end position="53"/>
    </location>
</feature>
<feature type="region of interest" description="Disordered" evidence="1">
    <location>
        <begin position="35"/>
        <end position="58"/>
    </location>
</feature>
<dbReference type="Pfam" id="PF03401">
    <property type="entry name" value="TctC"/>
    <property type="match status" value="1"/>
</dbReference>
<reference evidence="2" key="2">
    <citation type="submission" date="2022-02" db="EMBL/GenBank/DDBJ databases">
        <authorList>
            <person name="Elcheninov A.G."/>
            <person name="Sorokin D.Y."/>
            <person name="Kublanov I.V."/>
        </authorList>
    </citation>
    <scope>NUCLEOTIDE SEQUENCE</scope>
    <source>
        <strain evidence="2">AArc-St2</strain>
    </source>
</reference>
<dbReference type="InterPro" id="IPR006311">
    <property type="entry name" value="TAT_signal"/>
</dbReference>
<dbReference type="PROSITE" id="PS51257">
    <property type="entry name" value="PROKAR_LIPOPROTEIN"/>
    <property type="match status" value="1"/>
</dbReference>
<gene>
    <name evidence="2" type="ORF">AArcSt2_10465</name>
</gene>
<dbReference type="PANTHER" id="PTHR42928">
    <property type="entry name" value="TRICARBOXYLATE-BINDING PROTEIN"/>
    <property type="match status" value="1"/>
</dbReference>
<protein>
    <submittedName>
        <fullName evidence="2">Twin-arginine translocation signal domain-containing protein</fullName>
    </submittedName>
</protein>
<dbReference type="AlphaFoldDB" id="A0AAE3FY56"/>
<sequence>MRKVNRRRFLKQSGVATVGMAALAGCTGDDGNGDDAGAGGNGNGNGADDGNGDAGVDYPTQSITMTIPFGEGGGTDTFARTVGRAAADFLDEPIEMQNESGAGGLIGTQQVFRQEPDGYNMVAFNPPSTPMSWFIQQPDFEIGDLEAVCTIGRFPYIITANSDYEVEGFGDLVDRFEDGEFSQIAGQGSGTLVDVVARVLRDEVGLAWNDYIAYEGGGEVTQAIMGDEVSVGIGTDSGALSGVEEERMDPIAIIPSGGSAVFPDTETIAEQGFADEGDNIDLLAMLQPSWYMPPGTPMEVREIVSEAAREGIDTDEVQQFGEDSGNVVEHSGPEEAQEILDEVLETIPEVVDIDELREDA</sequence>
<proteinExistence type="predicted"/>
<dbReference type="Proteomes" id="UP001203207">
    <property type="component" value="Unassembled WGS sequence"/>
</dbReference>
<dbReference type="EMBL" id="JAKRVX010000003">
    <property type="protein sequence ID" value="MCL9817365.1"/>
    <property type="molecule type" value="Genomic_DNA"/>
</dbReference>
<reference evidence="2" key="1">
    <citation type="journal article" date="2022" name="Syst. Appl. Microbiol.">
        <title>Natronocalculus amylovorans gen. nov., sp. nov., and Natranaeroarchaeum aerophilus sp. nov., dominant culturable amylolytic natronoarchaea from hypersaline soda lakes in southwestern Siberia.</title>
        <authorList>
            <person name="Sorokin D.Y."/>
            <person name="Elcheninov A.G."/>
            <person name="Khizhniak T.V."/>
            <person name="Koenen M."/>
            <person name="Bale N.J."/>
            <person name="Damste J.S.S."/>
            <person name="Kublanov I.V."/>
        </authorList>
    </citation>
    <scope>NUCLEOTIDE SEQUENCE</scope>
    <source>
        <strain evidence="2">AArc-St2</strain>
    </source>
</reference>
<dbReference type="InterPro" id="IPR019546">
    <property type="entry name" value="TAT_signal_bac_arc"/>
</dbReference>
<dbReference type="InterPro" id="IPR005064">
    <property type="entry name" value="BUG"/>
</dbReference>
<organism evidence="2 3">
    <name type="scientific">Natronocalculus amylovorans</name>
    <dbReference type="NCBI Taxonomy" id="2917812"/>
    <lineage>
        <taxon>Archaea</taxon>
        <taxon>Methanobacteriati</taxon>
        <taxon>Methanobacteriota</taxon>
        <taxon>Stenosarchaea group</taxon>
        <taxon>Halobacteria</taxon>
        <taxon>Halobacteriales</taxon>
        <taxon>Haloferacaceae</taxon>
        <taxon>Natronocalculus</taxon>
    </lineage>
</organism>
<comment type="caution">
    <text evidence="2">The sequence shown here is derived from an EMBL/GenBank/DDBJ whole genome shotgun (WGS) entry which is preliminary data.</text>
</comment>
<evidence type="ECO:0000313" key="2">
    <source>
        <dbReference type="EMBL" id="MCL9817365.1"/>
    </source>
</evidence>
<dbReference type="InterPro" id="IPR042100">
    <property type="entry name" value="Bug_dom1"/>
</dbReference>
<dbReference type="RefSeq" id="WP_250584425.1">
    <property type="nucleotide sequence ID" value="NZ_JAKRVX010000003.1"/>
</dbReference>
<dbReference type="NCBIfam" id="TIGR01409">
    <property type="entry name" value="TAT_signal_seq"/>
    <property type="match status" value="1"/>
</dbReference>
<accession>A0AAE3FY56</accession>
<dbReference type="Gene3D" id="3.40.190.150">
    <property type="entry name" value="Bordetella uptake gene, domain 1"/>
    <property type="match status" value="1"/>
</dbReference>
<dbReference type="Gene3D" id="3.40.190.10">
    <property type="entry name" value="Periplasmic binding protein-like II"/>
    <property type="match status" value="1"/>
</dbReference>
<dbReference type="PANTHER" id="PTHR42928:SF5">
    <property type="entry name" value="BLR1237 PROTEIN"/>
    <property type="match status" value="1"/>
</dbReference>
<name>A0AAE3FY56_9EURY</name>